<evidence type="ECO:0000256" key="1">
    <source>
        <dbReference type="SAM" id="MobiDB-lite"/>
    </source>
</evidence>
<feature type="region of interest" description="Disordered" evidence="1">
    <location>
        <begin position="145"/>
        <end position="182"/>
    </location>
</feature>
<proteinExistence type="predicted"/>
<accession>A0A388LQH4</accession>
<dbReference type="Gramene" id="GBG84521">
    <property type="protein sequence ID" value="GBG84521"/>
    <property type="gene ID" value="CBR_g38803"/>
</dbReference>
<dbReference type="Proteomes" id="UP000265515">
    <property type="component" value="Unassembled WGS sequence"/>
</dbReference>
<reference evidence="2 3" key="1">
    <citation type="journal article" date="2018" name="Cell">
        <title>The Chara Genome: Secondary Complexity and Implications for Plant Terrestrialization.</title>
        <authorList>
            <person name="Nishiyama T."/>
            <person name="Sakayama H."/>
            <person name="Vries J.D."/>
            <person name="Buschmann H."/>
            <person name="Saint-Marcoux D."/>
            <person name="Ullrich K.K."/>
            <person name="Haas F.B."/>
            <person name="Vanderstraeten L."/>
            <person name="Becker D."/>
            <person name="Lang D."/>
            <person name="Vosolsobe S."/>
            <person name="Rombauts S."/>
            <person name="Wilhelmsson P.K.I."/>
            <person name="Janitza P."/>
            <person name="Kern R."/>
            <person name="Heyl A."/>
            <person name="Rumpler F."/>
            <person name="Villalobos L.I.A.C."/>
            <person name="Clay J.M."/>
            <person name="Skokan R."/>
            <person name="Toyoda A."/>
            <person name="Suzuki Y."/>
            <person name="Kagoshima H."/>
            <person name="Schijlen E."/>
            <person name="Tajeshwar N."/>
            <person name="Catarino B."/>
            <person name="Hetherington A.J."/>
            <person name="Saltykova A."/>
            <person name="Bonnot C."/>
            <person name="Breuninger H."/>
            <person name="Symeonidi A."/>
            <person name="Radhakrishnan G.V."/>
            <person name="Van Nieuwerburgh F."/>
            <person name="Deforce D."/>
            <person name="Chang C."/>
            <person name="Karol K.G."/>
            <person name="Hedrich R."/>
            <person name="Ulvskov P."/>
            <person name="Glockner G."/>
            <person name="Delwiche C.F."/>
            <person name="Petrasek J."/>
            <person name="Van de Peer Y."/>
            <person name="Friml J."/>
            <person name="Beilby M."/>
            <person name="Dolan L."/>
            <person name="Kohara Y."/>
            <person name="Sugano S."/>
            <person name="Fujiyama A."/>
            <person name="Delaux P.-M."/>
            <person name="Quint M."/>
            <person name="TheiBen G."/>
            <person name="Hagemann M."/>
            <person name="Harholt J."/>
            <person name="Dunand C."/>
            <person name="Zachgo S."/>
            <person name="Langdale J."/>
            <person name="Maumus F."/>
            <person name="Straeten D.V.D."/>
            <person name="Gould S.B."/>
            <person name="Rensing S.A."/>
        </authorList>
    </citation>
    <scope>NUCLEOTIDE SEQUENCE [LARGE SCALE GENOMIC DNA]</scope>
    <source>
        <strain evidence="2 3">S276</strain>
    </source>
</reference>
<dbReference type="AlphaFoldDB" id="A0A388LQH4"/>
<keyword evidence="3" id="KW-1185">Reference proteome</keyword>
<organism evidence="2 3">
    <name type="scientific">Chara braunii</name>
    <name type="common">Braun's stonewort</name>
    <dbReference type="NCBI Taxonomy" id="69332"/>
    <lineage>
        <taxon>Eukaryota</taxon>
        <taxon>Viridiplantae</taxon>
        <taxon>Streptophyta</taxon>
        <taxon>Charophyceae</taxon>
        <taxon>Charales</taxon>
        <taxon>Characeae</taxon>
        <taxon>Chara</taxon>
    </lineage>
</organism>
<sequence length="182" mass="18410">MGTGDVANGVASALVAVWSLGELGTLGNPPGGSASHIEKFDDAHSEGAPHGQAGLEDHAMESASMHDLMADLEAILPTMTEVAHDGEARNEIVIDSTVPEDDAAQLGDLGEVSARDVGDEEAVGSPAAVRGDVETGEDACGEVHGDVYEPSTLPASGVEEGAGVMAAPPIQQPEDAPTGKHR</sequence>
<dbReference type="EMBL" id="BFEA01000479">
    <property type="protein sequence ID" value="GBG84521.1"/>
    <property type="molecule type" value="Genomic_DNA"/>
</dbReference>
<evidence type="ECO:0000313" key="2">
    <source>
        <dbReference type="EMBL" id="GBG84521.1"/>
    </source>
</evidence>
<comment type="caution">
    <text evidence="2">The sequence shown here is derived from an EMBL/GenBank/DDBJ whole genome shotgun (WGS) entry which is preliminary data.</text>
</comment>
<name>A0A388LQH4_CHABU</name>
<gene>
    <name evidence="2" type="ORF">CBR_g38803</name>
</gene>
<evidence type="ECO:0000313" key="3">
    <source>
        <dbReference type="Proteomes" id="UP000265515"/>
    </source>
</evidence>
<protein>
    <submittedName>
        <fullName evidence="2">Uncharacterized protein</fullName>
    </submittedName>
</protein>